<evidence type="ECO:0000313" key="10">
    <source>
        <dbReference type="EMBL" id="PPE70588.1"/>
    </source>
</evidence>
<sequence length="649" mass="71495">MIVLKNVTLRRGTKVVLEGANVTLHPGEKVGLVGRNGAGKSSLFALLTGALHPDAGDVELPPRWRIAEVVQSMPDTEDSATDFVLAGDTPLMEAQAALAEAEARGDGTAIAEAHQRIQDAGGFDARARAQALLMGLGFKSGQLERPVNSFSGGWRMRLQLARALMCPADLLLLDEPTNHLDLDALVWLESWLKRFEGMMLVISHDREFLDAITRVTLHLEDARLTRYTGNYTAFEAMRAERLQQQQAAYERQQEKIAQLQRFIDRFKAKATKARQAQSRVKALERMEKLAPVLTSADFSFEFREPESLPNPMLALKDVACGYTGADGSPTVIVRDVRRTVLAGQRIGILGANGQGKSTLVKTVARVLPPLGGQITEGKGLAIGYFAQQEMDVLRPDESPLQHMVRLAREVSPQAREQELRDFLGRFRFTGDMVSQATGTMSGGEKARLVLAMLVWQRPNLLLLDEPTNHLDLTTREALSMALNGFEGTVMLVSHDRALLREVCDEFWLVAGGTVQPFDGDLDDYQRWLLEQARLQREAAAPADAASPTSRPGAAPPAANRREERKAQAQERQRLAEQLRPLKKELAQVDARLAALAEEKAAIEAAFASGHLDPAQVAGHGRRLKAIADETEALELRWLELSEDIERLSA</sequence>
<dbReference type="InterPro" id="IPR050611">
    <property type="entry name" value="ABCF"/>
</dbReference>
<reference evidence="11 13" key="2">
    <citation type="submission" date="2019-03" db="EMBL/GenBank/DDBJ databases">
        <title>Genomic Encyclopedia of Type Strains, Phase IV (KMG-IV): sequencing the most valuable type-strain genomes for metagenomic binning, comparative biology and taxonomic classification.</title>
        <authorList>
            <person name="Goeker M."/>
        </authorList>
    </citation>
    <scope>NUCLEOTIDE SEQUENCE [LARGE SCALE GENOMIC DNA]</scope>
    <source>
        <strain evidence="11 13">DSM 15264</strain>
    </source>
</reference>
<feature type="coiled-coil region" evidence="7">
    <location>
        <begin position="239"/>
        <end position="269"/>
    </location>
</feature>
<keyword evidence="4 11" id="KW-0067">ATP-binding</keyword>
<feature type="domain" description="ABC transporter" evidence="9">
    <location>
        <begin position="2"/>
        <end position="246"/>
    </location>
</feature>
<feature type="compositionally biased region" description="Basic and acidic residues" evidence="8">
    <location>
        <begin position="559"/>
        <end position="572"/>
    </location>
</feature>
<dbReference type="EMBL" id="PSNY01000005">
    <property type="protein sequence ID" value="PPE70588.1"/>
    <property type="molecule type" value="Genomic_DNA"/>
</dbReference>
<accession>A0A2S5T6R9</accession>
<evidence type="ECO:0000256" key="4">
    <source>
        <dbReference type="ARBA" id="ARBA00022840"/>
    </source>
</evidence>
<comment type="similarity">
    <text evidence="5">Belongs to the ABC transporter superfamily. ABCF family. YheS subfamily.</text>
</comment>
<keyword evidence="7" id="KW-0175">Coiled coil</keyword>
<dbReference type="SMART" id="SM00382">
    <property type="entry name" value="AAA"/>
    <property type="match status" value="2"/>
</dbReference>
<keyword evidence="3" id="KW-0547">Nucleotide-binding</keyword>
<keyword evidence="1" id="KW-0472">Membrane</keyword>
<evidence type="ECO:0000313" key="12">
    <source>
        <dbReference type="Proteomes" id="UP000239406"/>
    </source>
</evidence>
<dbReference type="InterPro" id="IPR032524">
    <property type="entry name" value="ABC_tran_C"/>
</dbReference>
<dbReference type="InterPro" id="IPR032781">
    <property type="entry name" value="ABC_tran_Xtn"/>
</dbReference>
<evidence type="ECO:0000256" key="7">
    <source>
        <dbReference type="SAM" id="Coils"/>
    </source>
</evidence>
<dbReference type="InterPro" id="IPR017871">
    <property type="entry name" value="ABC_transporter-like_CS"/>
</dbReference>
<evidence type="ECO:0000256" key="3">
    <source>
        <dbReference type="ARBA" id="ARBA00022741"/>
    </source>
</evidence>
<dbReference type="PANTHER" id="PTHR19211">
    <property type="entry name" value="ATP-BINDING TRANSPORT PROTEIN-RELATED"/>
    <property type="match status" value="1"/>
</dbReference>
<dbReference type="GO" id="GO:0005524">
    <property type="term" value="F:ATP binding"/>
    <property type="evidence" value="ECO:0007669"/>
    <property type="project" value="UniProtKB-KW"/>
</dbReference>
<evidence type="ECO:0000256" key="2">
    <source>
        <dbReference type="ARBA" id="ARBA00022737"/>
    </source>
</evidence>
<keyword evidence="2" id="KW-0677">Repeat</keyword>
<dbReference type="OrthoDB" id="9762051at2"/>
<feature type="region of interest" description="Disordered" evidence="8">
    <location>
        <begin position="538"/>
        <end position="572"/>
    </location>
</feature>
<feature type="compositionally biased region" description="Low complexity" evidence="8">
    <location>
        <begin position="538"/>
        <end position="558"/>
    </location>
</feature>
<evidence type="ECO:0000313" key="11">
    <source>
        <dbReference type="EMBL" id="TCP10066.1"/>
    </source>
</evidence>
<dbReference type="PROSITE" id="PS50893">
    <property type="entry name" value="ABC_TRANSPORTER_2"/>
    <property type="match status" value="2"/>
</dbReference>
<dbReference type="InterPro" id="IPR037118">
    <property type="entry name" value="Val-tRNA_synth_C_sf"/>
</dbReference>
<name>A0A2S5T6R9_9BURK</name>
<protein>
    <recommendedName>
        <fullName evidence="6">Probable ATP-binding protein YheS</fullName>
    </recommendedName>
</protein>
<proteinExistence type="inferred from homology"/>
<dbReference type="Pfam" id="PF00005">
    <property type="entry name" value="ABC_tran"/>
    <property type="match status" value="2"/>
</dbReference>
<evidence type="ECO:0000313" key="13">
    <source>
        <dbReference type="Proteomes" id="UP000294772"/>
    </source>
</evidence>
<evidence type="ECO:0000256" key="1">
    <source>
        <dbReference type="ARBA" id="ARBA00022475"/>
    </source>
</evidence>
<dbReference type="Gene3D" id="3.40.50.300">
    <property type="entry name" value="P-loop containing nucleotide triphosphate hydrolases"/>
    <property type="match status" value="2"/>
</dbReference>
<evidence type="ECO:0000256" key="8">
    <source>
        <dbReference type="SAM" id="MobiDB-lite"/>
    </source>
</evidence>
<dbReference type="InterPro" id="IPR027417">
    <property type="entry name" value="P-loop_NTPase"/>
</dbReference>
<dbReference type="Gene3D" id="1.10.287.380">
    <property type="entry name" value="Valyl-tRNA synthetase, C-terminal domain"/>
    <property type="match status" value="1"/>
</dbReference>
<keyword evidence="12" id="KW-1185">Reference proteome</keyword>
<dbReference type="AlphaFoldDB" id="A0A2S5T6R9"/>
<dbReference type="GO" id="GO:0003677">
    <property type="term" value="F:DNA binding"/>
    <property type="evidence" value="ECO:0007669"/>
    <property type="project" value="InterPro"/>
</dbReference>
<dbReference type="PANTHER" id="PTHR19211:SF14">
    <property type="entry name" value="ATP-BINDING CASSETTE SUB-FAMILY F MEMBER 1"/>
    <property type="match status" value="1"/>
</dbReference>
<dbReference type="FunFam" id="3.40.50.300:FF:002053">
    <property type="entry name" value="ABC transporter ATP-binding protein"/>
    <property type="match status" value="1"/>
</dbReference>
<dbReference type="Pfam" id="PF12848">
    <property type="entry name" value="ABC_tran_Xtn"/>
    <property type="match status" value="1"/>
</dbReference>
<evidence type="ECO:0000259" key="9">
    <source>
        <dbReference type="PROSITE" id="PS50893"/>
    </source>
</evidence>
<dbReference type="EMBL" id="SLXF01000001">
    <property type="protein sequence ID" value="TCP10066.1"/>
    <property type="molecule type" value="Genomic_DNA"/>
</dbReference>
<dbReference type="Proteomes" id="UP000239406">
    <property type="component" value="Unassembled WGS sequence"/>
</dbReference>
<reference evidence="10 12" key="1">
    <citation type="submission" date="2018-02" db="EMBL/GenBank/DDBJ databases">
        <title>Reclassifiation of [Polyangium] brachysporum DSM 7029 as Guopingzhaonella breviflexa gen. nov., sp. nov., a member of the family Comamonadaceae.</title>
        <authorList>
            <person name="Tang B."/>
        </authorList>
    </citation>
    <scope>NUCLEOTIDE SEQUENCE [LARGE SCALE GENOMIC DNA]</scope>
    <source>
        <strain evidence="10 12">DSM 15344</strain>
    </source>
</reference>
<gene>
    <name evidence="10" type="ORF">C1702_05435</name>
    <name evidence="11" type="ORF">EV676_101650</name>
</gene>
<evidence type="ECO:0000256" key="5">
    <source>
        <dbReference type="ARBA" id="ARBA00061571"/>
    </source>
</evidence>
<dbReference type="InterPro" id="IPR003593">
    <property type="entry name" value="AAA+_ATPase"/>
</dbReference>
<dbReference type="SUPFAM" id="SSF52540">
    <property type="entry name" value="P-loop containing nucleoside triphosphate hydrolases"/>
    <property type="match status" value="2"/>
</dbReference>
<comment type="caution">
    <text evidence="10">The sequence shown here is derived from an EMBL/GenBank/DDBJ whole genome shotgun (WGS) entry which is preliminary data.</text>
</comment>
<dbReference type="PROSITE" id="PS00211">
    <property type="entry name" value="ABC_TRANSPORTER_1"/>
    <property type="match status" value="2"/>
</dbReference>
<dbReference type="Proteomes" id="UP000294772">
    <property type="component" value="Unassembled WGS sequence"/>
</dbReference>
<dbReference type="FunFam" id="3.40.50.300:FF:000011">
    <property type="entry name" value="Putative ABC transporter ATP-binding component"/>
    <property type="match status" value="1"/>
</dbReference>
<dbReference type="CDD" id="cd03221">
    <property type="entry name" value="ABCF_EF-3"/>
    <property type="match status" value="2"/>
</dbReference>
<dbReference type="GO" id="GO:0016887">
    <property type="term" value="F:ATP hydrolysis activity"/>
    <property type="evidence" value="ECO:0007669"/>
    <property type="project" value="InterPro"/>
</dbReference>
<keyword evidence="1" id="KW-1003">Cell membrane</keyword>
<dbReference type="Pfam" id="PF16326">
    <property type="entry name" value="ABC_tran_CTD"/>
    <property type="match status" value="1"/>
</dbReference>
<organism evidence="10 12">
    <name type="scientific">Caldimonas thermodepolymerans</name>
    <dbReference type="NCBI Taxonomy" id="215580"/>
    <lineage>
        <taxon>Bacteria</taxon>
        <taxon>Pseudomonadati</taxon>
        <taxon>Pseudomonadota</taxon>
        <taxon>Betaproteobacteria</taxon>
        <taxon>Burkholderiales</taxon>
        <taxon>Sphaerotilaceae</taxon>
        <taxon>Caldimonas</taxon>
    </lineage>
</organism>
<dbReference type="RefSeq" id="WP_104356677.1">
    <property type="nucleotide sequence ID" value="NZ_CP064338.1"/>
</dbReference>
<evidence type="ECO:0000256" key="6">
    <source>
        <dbReference type="ARBA" id="ARBA00069073"/>
    </source>
</evidence>
<dbReference type="InterPro" id="IPR003439">
    <property type="entry name" value="ABC_transporter-like_ATP-bd"/>
</dbReference>
<feature type="domain" description="ABC transporter" evidence="9">
    <location>
        <begin position="313"/>
        <end position="536"/>
    </location>
</feature>